<reference evidence="4" key="1">
    <citation type="submission" date="2025-08" db="UniProtKB">
        <authorList>
            <consortium name="RefSeq"/>
        </authorList>
    </citation>
    <scope>IDENTIFICATION</scope>
    <source>
        <tissue evidence="4">Gonads</tissue>
    </source>
</reference>
<feature type="transmembrane region" description="Helical" evidence="2">
    <location>
        <begin position="20"/>
        <end position="39"/>
    </location>
</feature>
<keyword evidence="2" id="KW-0812">Transmembrane</keyword>
<name>A0A1S3I887_LINAN</name>
<dbReference type="RefSeq" id="XP_013393589.1">
    <property type="nucleotide sequence ID" value="XM_013538135.1"/>
</dbReference>
<keyword evidence="2" id="KW-0472">Membrane</keyword>
<evidence type="ECO:0000256" key="1">
    <source>
        <dbReference type="SAM" id="MobiDB-lite"/>
    </source>
</evidence>
<keyword evidence="3" id="KW-1185">Reference proteome</keyword>
<evidence type="ECO:0000313" key="3">
    <source>
        <dbReference type="Proteomes" id="UP000085678"/>
    </source>
</evidence>
<protein>
    <submittedName>
        <fullName evidence="4">Uncharacterized protein LOC106161235</fullName>
    </submittedName>
</protein>
<proteinExistence type="predicted"/>
<sequence length="139" mass="15462">MTGIAESQLFNVATCCSQKMLVFAFAFAVWTTYIVAYPADGRGEESDDVGIMAYGDLQSGFESAALGQFNDDDTSKLLSGLRNLENRLASGDSIEQISSMTSKRPEGIDEPRKRQDKGFPMCIWKICPQAPWTRHGRRR</sequence>
<keyword evidence="2" id="KW-1133">Transmembrane helix</keyword>
<evidence type="ECO:0000313" key="4">
    <source>
        <dbReference type="RefSeq" id="XP_013393589.1"/>
    </source>
</evidence>
<evidence type="ECO:0000256" key="2">
    <source>
        <dbReference type="SAM" id="Phobius"/>
    </source>
</evidence>
<organism evidence="3 4">
    <name type="scientific">Lingula anatina</name>
    <name type="common">Brachiopod</name>
    <name type="synonym">Lingula unguis</name>
    <dbReference type="NCBI Taxonomy" id="7574"/>
    <lineage>
        <taxon>Eukaryota</taxon>
        <taxon>Metazoa</taxon>
        <taxon>Spiralia</taxon>
        <taxon>Lophotrochozoa</taxon>
        <taxon>Brachiopoda</taxon>
        <taxon>Linguliformea</taxon>
        <taxon>Lingulata</taxon>
        <taxon>Lingulida</taxon>
        <taxon>Linguloidea</taxon>
        <taxon>Lingulidae</taxon>
        <taxon>Lingula</taxon>
    </lineage>
</organism>
<dbReference type="InParanoid" id="A0A1S3I887"/>
<feature type="compositionally biased region" description="Basic and acidic residues" evidence="1">
    <location>
        <begin position="103"/>
        <end position="115"/>
    </location>
</feature>
<feature type="region of interest" description="Disordered" evidence="1">
    <location>
        <begin position="95"/>
        <end position="115"/>
    </location>
</feature>
<accession>A0A1S3I887</accession>
<dbReference type="GeneID" id="106161235"/>
<dbReference type="KEGG" id="lak:106161235"/>
<dbReference type="Proteomes" id="UP000085678">
    <property type="component" value="Unplaced"/>
</dbReference>
<gene>
    <name evidence="4" type="primary">LOC106161235</name>
</gene>
<dbReference type="AlphaFoldDB" id="A0A1S3I887"/>